<keyword evidence="2" id="KW-1185">Reference proteome</keyword>
<proteinExistence type="predicted"/>
<protein>
    <submittedName>
        <fullName evidence="1">Uncharacterized protein</fullName>
    </submittedName>
</protein>
<evidence type="ECO:0000313" key="1">
    <source>
        <dbReference type="EMBL" id="KAJ6259676.1"/>
    </source>
</evidence>
<reference evidence="1" key="1">
    <citation type="submission" date="2023-01" db="EMBL/GenBank/DDBJ databases">
        <title>The chitinases involved in constricting ring structure development in the nematode-trapping fungus Drechslerella dactyloides.</title>
        <authorList>
            <person name="Wang R."/>
            <person name="Zhang L."/>
            <person name="Tang P."/>
            <person name="Li S."/>
            <person name="Liang L."/>
        </authorList>
    </citation>
    <scope>NUCLEOTIDE SEQUENCE</scope>
    <source>
        <strain evidence="1">YMF1.00031</strain>
    </source>
</reference>
<organism evidence="1 2">
    <name type="scientific">Drechslerella dactyloides</name>
    <name type="common">Nematode-trapping fungus</name>
    <name type="synonym">Arthrobotrys dactyloides</name>
    <dbReference type="NCBI Taxonomy" id="74499"/>
    <lineage>
        <taxon>Eukaryota</taxon>
        <taxon>Fungi</taxon>
        <taxon>Dikarya</taxon>
        <taxon>Ascomycota</taxon>
        <taxon>Pezizomycotina</taxon>
        <taxon>Orbiliomycetes</taxon>
        <taxon>Orbiliales</taxon>
        <taxon>Orbiliaceae</taxon>
        <taxon>Drechslerella</taxon>
    </lineage>
</organism>
<dbReference type="EMBL" id="JAQGDS010000006">
    <property type="protein sequence ID" value="KAJ6259676.1"/>
    <property type="molecule type" value="Genomic_DNA"/>
</dbReference>
<sequence>MPWAPVDGFEPVLRCQRTRKVQMLGSSQKGQVRRACATCPQGNVGSQSRRPIEQIVYLQILVM</sequence>
<comment type="caution">
    <text evidence="1">The sequence shown here is derived from an EMBL/GenBank/DDBJ whole genome shotgun (WGS) entry which is preliminary data.</text>
</comment>
<evidence type="ECO:0000313" key="2">
    <source>
        <dbReference type="Proteomes" id="UP001221413"/>
    </source>
</evidence>
<accession>A0AAD6NHF2</accession>
<dbReference type="AlphaFoldDB" id="A0AAD6NHF2"/>
<dbReference type="Proteomes" id="UP001221413">
    <property type="component" value="Unassembled WGS sequence"/>
</dbReference>
<name>A0AAD6NHF2_DREDA</name>
<gene>
    <name evidence="1" type="ORF">Dda_5314</name>
</gene>